<dbReference type="Pfam" id="PF07944">
    <property type="entry name" value="Beta-AFase-like_GH127_cat"/>
    <property type="match status" value="1"/>
</dbReference>
<sequence>MPASLSHATRWTDGFWAERVATCRQRTIPALWKRMEGTEPTHYLQNFRIAAGLVTGGPEVRHRGAPFNDGDFYKLLEASCASLAQHPDPALEAKVEEAVVLIGKAQRPDGYIHTRSQIKQQAPFLEPTDFELYNMGHLLSAACTHHTVTGRESFLTIARKTADFLERAFAAPTPQLARFGICPSHYLGLLHLYDTTKEPRYLALAKRFVDMKDIVPEVGAGDDNQDRVPFRQQTEAVGHAVRANYLYAGAAALFAQTGDRTLWAVLERVWESVTTKKLSLTGGCGALYDGASPDGSEEQKTITRTHQAYGRSYQLPHQTAHNETCASVGLVLWAWEMFQCQPEVRYIDTLEQALYNTVLAGVSLGGDAFFYNNPLRALKQQPAPLRWPRTRAAFFSSFCCPPNVARTVAQVSRFAYSQAENALWVNLYGSNTLEAEGIKLVQETRYPWDGTVTLTITQCPETLKLRIPAWADGASLAVNGKRVREKCLPGTYATLTRAWKTGDRVTLTLPLPVQLIEAHPLVEEARNQLAVQRGPLIYCLESADLPPRSSLLDIALPGTVQLTPRFDPALLGGVVVLEGRALVRVSSPKNTEALYRVYKPTPPRSIDLRLVPYFAWGNRGNSEMSVWLPHA</sequence>
<dbReference type="GO" id="GO:0005975">
    <property type="term" value="P:carbohydrate metabolic process"/>
    <property type="evidence" value="ECO:0007669"/>
    <property type="project" value="InterPro"/>
</dbReference>
<evidence type="ECO:0000313" key="5">
    <source>
        <dbReference type="Proteomes" id="UP000520814"/>
    </source>
</evidence>
<dbReference type="Pfam" id="PF20736">
    <property type="entry name" value="Glyco_hydro127M"/>
    <property type="match status" value="1"/>
</dbReference>
<proteinExistence type="predicted"/>
<name>A0A7W9W727_ARMRO</name>
<dbReference type="PANTHER" id="PTHR43465">
    <property type="entry name" value="DUF1680 DOMAIN PROTEIN (AFU_ORTHOLOGUE AFUA_1G08910)"/>
    <property type="match status" value="1"/>
</dbReference>
<evidence type="ECO:0000259" key="3">
    <source>
        <dbReference type="Pfam" id="PF20737"/>
    </source>
</evidence>
<gene>
    <name evidence="4" type="ORF">HNQ39_002567</name>
</gene>
<dbReference type="RefSeq" id="WP_184196351.1">
    <property type="nucleotide sequence ID" value="NZ_JACHGW010000002.1"/>
</dbReference>
<dbReference type="PANTHER" id="PTHR43465:SF1">
    <property type="entry name" value="NON-REDUCING END BETA-L-ARABINOFURANOSIDASE"/>
    <property type="match status" value="1"/>
</dbReference>
<feature type="domain" description="Non-reducing end beta-L-arabinofuranosidase-like GH127 catalytic" evidence="1">
    <location>
        <begin position="10"/>
        <end position="412"/>
    </location>
</feature>
<reference evidence="4 5" key="1">
    <citation type="submission" date="2020-08" db="EMBL/GenBank/DDBJ databases">
        <title>Genomic Encyclopedia of Type Strains, Phase IV (KMG-IV): sequencing the most valuable type-strain genomes for metagenomic binning, comparative biology and taxonomic classification.</title>
        <authorList>
            <person name="Goeker M."/>
        </authorList>
    </citation>
    <scope>NUCLEOTIDE SEQUENCE [LARGE SCALE GENOMIC DNA]</scope>
    <source>
        <strain evidence="4 5">DSM 23562</strain>
    </source>
</reference>
<keyword evidence="5" id="KW-1185">Reference proteome</keyword>
<dbReference type="Pfam" id="PF20737">
    <property type="entry name" value="Glyco_hydro127C"/>
    <property type="match status" value="1"/>
</dbReference>
<dbReference type="InterPro" id="IPR008928">
    <property type="entry name" value="6-hairpin_glycosidase_sf"/>
</dbReference>
<evidence type="ECO:0000313" key="4">
    <source>
        <dbReference type="EMBL" id="MBB6050776.1"/>
    </source>
</evidence>
<comment type="caution">
    <text evidence="4">The sequence shown here is derived from an EMBL/GenBank/DDBJ whole genome shotgun (WGS) entry which is preliminary data.</text>
</comment>
<evidence type="ECO:0000259" key="1">
    <source>
        <dbReference type="Pfam" id="PF07944"/>
    </source>
</evidence>
<dbReference type="SUPFAM" id="SSF48208">
    <property type="entry name" value="Six-hairpin glycosidases"/>
    <property type="match status" value="1"/>
</dbReference>
<feature type="domain" description="Non-reducing end beta-L-arabinofuranosidase-like GH127 middle" evidence="2">
    <location>
        <begin position="423"/>
        <end position="511"/>
    </location>
</feature>
<protein>
    <recommendedName>
        <fullName evidence="6">Glycoside hydrolase family 127 protein</fullName>
    </recommendedName>
</protein>
<dbReference type="InterPro" id="IPR049049">
    <property type="entry name" value="Beta-AFase-like_GH127_C"/>
</dbReference>
<dbReference type="InterPro" id="IPR049174">
    <property type="entry name" value="Beta-AFase-like"/>
</dbReference>
<organism evidence="4 5">
    <name type="scientific">Armatimonas rosea</name>
    <dbReference type="NCBI Taxonomy" id="685828"/>
    <lineage>
        <taxon>Bacteria</taxon>
        <taxon>Bacillati</taxon>
        <taxon>Armatimonadota</taxon>
        <taxon>Armatimonadia</taxon>
        <taxon>Armatimonadales</taxon>
        <taxon>Armatimonadaceae</taxon>
        <taxon>Armatimonas</taxon>
    </lineage>
</organism>
<dbReference type="AlphaFoldDB" id="A0A7W9W727"/>
<feature type="domain" description="Non-reducing end beta-L-arabinofuranosidase-like GH127 C-terminal" evidence="3">
    <location>
        <begin position="513"/>
        <end position="629"/>
    </location>
</feature>
<evidence type="ECO:0008006" key="6">
    <source>
        <dbReference type="Google" id="ProtNLM"/>
    </source>
</evidence>
<accession>A0A7W9W727</accession>
<dbReference type="Proteomes" id="UP000520814">
    <property type="component" value="Unassembled WGS sequence"/>
</dbReference>
<dbReference type="EMBL" id="JACHGW010000002">
    <property type="protein sequence ID" value="MBB6050776.1"/>
    <property type="molecule type" value="Genomic_DNA"/>
</dbReference>
<evidence type="ECO:0000259" key="2">
    <source>
        <dbReference type="Pfam" id="PF20736"/>
    </source>
</evidence>
<dbReference type="InterPro" id="IPR012878">
    <property type="entry name" value="Beta-AFase-like_GH127_cat"/>
</dbReference>
<dbReference type="InterPro" id="IPR049046">
    <property type="entry name" value="Beta-AFase-like_GH127_middle"/>
</dbReference>